<dbReference type="InterPro" id="IPR038097">
    <property type="entry name" value="Ribosomal_eL36_sf"/>
</dbReference>
<name>A0A452GMP0_9SAUR</name>
<dbReference type="STRING" id="38772.ENSGAGP00000003105"/>
<evidence type="ECO:0000256" key="3">
    <source>
        <dbReference type="ARBA" id="ARBA00022980"/>
    </source>
</evidence>
<sequence length="101" mass="11412">IAERAAFYAMAVGLNTAHKVAKKVSEPRQSHRRDHLTKHTQFIRDKICKVSGFRACEKRVASCTRCIPRRGCSGALQPFCTREFTTSTQRIITNLAPFTCK</sequence>
<comment type="function">
    <text evidence="5">Component of the large ribosomal subunit. The ribosome is a large ribonucleoprotein complex responsible for the synthesis of proteins in the cell.</text>
</comment>
<dbReference type="Pfam" id="PF01158">
    <property type="entry name" value="Ribosomal_L36e"/>
    <property type="match status" value="1"/>
</dbReference>
<evidence type="ECO:0000256" key="1">
    <source>
        <dbReference type="ARBA" id="ARBA00006509"/>
    </source>
</evidence>
<comment type="subunit">
    <text evidence="2">Component of the large ribosomal subunit.</text>
</comment>
<evidence type="ECO:0000256" key="7">
    <source>
        <dbReference type="ARBA" id="ARBA00035331"/>
    </source>
</evidence>
<comment type="similarity">
    <text evidence="1">Belongs to the eukaryotic ribosomal protein eL36 family.</text>
</comment>
<accession>A0A452GMP0</accession>
<evidence type="ECO:0000313" key="9">
    <source>
        <dbReference type="Proteomes" id="UP000291020"/>
    </source>
</evidence>
<evidence type="ECO:0000256" key="5">
    <source>
        <dbReference type="ARBA" id="ARBA00034092"/>
    </source>
</evidence>
<dbReference type="InterPro" id="IPR000509">
    <property type="entry name" value="Ribosomal_eL36"/>
</dbReference>
<evidence type="ECO:0000313" key="8">
    <source>
        <dbReference type="Ensembl" id="ENSGAGP00000003105.1"/>
    </source>
</evidence>
<dbReference type="Proteomes" id="UP000291020">
    <property type="component" value="Unassembled WGS sequence"/>
</dbReference>
<dbReference type="GO" id="GO:1990904">
    <property type="term" value="C:ribonucleoprotein complex"/>
    <property type="evidence" value="ECO:0007669"/>
    <property type="project" value="UniProtKB-KW"/>
</dbReference>
<keyword evidence="9" id="KW-1185">Reference proteome</keyword>
<protein>
    <recommendedName>
        <fullName evidence="6">Large ribosomal subunit protein eL36</fullName>
    </recommendedName>
    <alternativeName>
        <fullName evidence="7">60S ribosomal protein L36</fullName>
    </alternativeName>
</protein>
<reference evidence="9" key="1">
    <citation type="journal article" date="2017" name="PLoS ONE">
        <title>The Agassiz's desert tortoise genome provides a resource for the conservation of a threatened species.</title>
        <authorList>
            <person name="Tollis M."/>
            <person name="DeNardo D.F."/>
            <person name="Cornelius J.A."/>
            <person name="Dolby G.A."/>
            <person name="Edwards T."/>
            <person name="Henen B.T."/>
            <person name="Karl A.E."/>
            <person name="Murphy R.W."/>
            <person name="Kusumi K."/>
        </authorList>
    </citation>
    <scope>NUCLEOTIDE SEQUENCE [LARGE SCALE GENOMIC DNA]</scope>
</reference>
<evidence type="ECO:0000256" key="4">
    <source>
        <dbReference type="ARBA" id="ARBA00023274"/>
    </source>
</evidence>
<evidence type="ECO:0000256" key="6">
    <source>
        <dbReference type="ARBA" id="ARBA00035226"/>
    </source>
</evidence>
<keyword evidence="4" id="KW-0687">Ribonucleoprotein</keyword>
<reference evidence="8" key="2">
    <citation type="submission" date="2025-08" db="UniProtKB">
        <authorList>
            <consortium name="Ensembl"/>
        </authorList>
    </citation>
    <scope>IDENTIFICATION</scope>
</reference>
<dbReference type="GO" id="GO:0005840">
    <property type="term" value="C:ribosome"/>
    <property type="evidence" value="ECO:0007669"/>
    <property type="project" value="UniProtKB-KW"/>
</dbReference>
<dbReference type="GO" id="GO:0003735">
    <property type="term" value="F:structural constituent of ribosome"/>
    <property type="evidence" value="ECO:0007669"/>
    <property type="project" value="InterPro"/>
</dbReference>
<reference evidence="8" key="3">
    <citation type="submission" date="2025-09" db="UniProtKB">
        <authorList>
            <consortium name="Ensembl"/>
        </authorList>
    </citation>
    <scope>IDENTIFICATION</scope>
</reference>
<dbReference type="Gene3D" id="1.10.10.1760">
    <property type="entry name" value="60S ribosomal protein L36"/>
    <property type="match status" value="1"/>
</dbReference>
<evidence type="ECO:0000256" key="2">
    <source>
        <dbReference type="ARBA" id="ARBA00011133"/>
    </source>
</evidence>
<dbReference type="PANTHER" id="PTHR10114">
    <property type="entry name" value="60S RIBOSOMAL PROTEIN L36"/>
    <property type="match status" value="1"/>
</dbReference>
<dbReference type="Ensembl" id="ENSGAGT00000003573.1">
    <property type="protein sequence ID" value="ENSGAGP00000003105.1"/>
    <property type="gene ID" value="ENSGAGG00000002502.1"/>
</dbReference>
<proteinExistence type="inferred from homology"/>
<dbReference type="GO" id="GO:0006412">
    <property type="term" value="P:translation"/>
    <property type="evidence" value="ECO:0007669"/>
    <property type="project" value="InterPro"/>
</dbReference>
<dbReference type="AlphaFoldDB" id="A0A452GMP0"/>
<organism evidence="8 9">
    <name type="scientific">Gopherus agassizii</name>
    <name type="common">Agassiz's desert tortoise</name>
    <dbReference type="NCBI Taxonomy" id="38772"/>
    <lineage>
        <taxon>Eukaryota</taxon>
        <taxon>Metazoa</taxon>
        <taxon>Chordata</taxon>
        <taxon>Craniata</taxon>
        <taxon>Vertebrata</taxon>
        <taxon>Euteleostomi</taxon>
        <taxon>Archelosauria</taxon>
        <taxon>Testudinata</taxon>
        <taxon>Testudines</taxon>
        <taxon>Cryptodira</taxon>
        <taxon>Durocryptodira</taxon>
        <taxon>Testudinoidea</taxon>
        <taxon>Testudinidae</taxon>
        <taxon>Gopherus</taxon>
    </lineage>
</organism>
<keyword evidence="3" id="KW-0689">Ribosomal protein</keyword>